<dbReference type="AlphaFoldDB" id="A0A0D0PIX9"/>
<gene>
    <name evidence="3" type="ORF">Wenmar_00116</name>
</gene>
<dbReference type="Pfam" id="PF06325">
    <property type="entry name" value="PrmA"/>
    <property type="match status" value="1"/>
</dbReference>
<dbReference type="OrthoDB" id="9794615at2"/>
<name>A0A0D0PIX9_9RHOB</name>
<dbReference type="RefSeq" id="WP_018302004.1">
    <property type="nucleotide sequence ID" value="NZ_KB902280.1"/>
</dbReference>
<dbReference type="PANTHER" id="PTHR43648">
    <property type="entry name" value="ELECTRON TRANSFER FLAVOPROTEIN BETA SUBUNIT LYSINE METHYLTRANSFERASE"/>
    <property type="match status" value="1"/>
</dbReference>
<dbReference type="eggNOG" id="COG3897">
    <property type="taxonomic scope" value="Bacteria"/>
</dbReference>
<evidence type="ECO:0000313" key="4">
    <source>
        <dbReference type="Proteomes" id="UP000035100"/>
    </source>
</evidence>
<dbReference type="GO" id="GO:0032259">
    <property type="term" value="P:methylation"/>
    <property type="evidence" value="ECO:0007669"/>
    <property type="project" value="UniProtKB-KW"/>
</dbReference>
<comment type="caution">
    <text evidence="3">The sequence shown here is derived from an EMBL/GenBank/DDBJ whole genome shotgun (WGS) entry which is preliminary data.</text>
</comment>
<reference evidence="3 4" key="1">
    <citation type="submission" date="2013-01" db="EMBL/GenBank/DDBJ databases">
        <authorList>
            <person name="Fiebig A."/>
            <person name="Goeker M."/>
            <person name="Klenk H.-P.P."/>
        </authorList>
    </citation>
    <scope>NUCLEOTIDE SEQUENCE [LARGE SCALE GENOMIC DNA]</scope>
    <source>
        <strain evidence="3 4">DSM 24838</strain>
    </source>
</reference>
<evidence type="ECO:0000256" key="2">
    <source>
        <dbReference type="ARBA" id="ARBA00022679"/>
    </source>
</evidence>
<accession>A0A0D0PIX9</accession>
<dbReference type="PANTHER" id="PTHR43648:SF1">
    <property type="entry name" value="ELECTRON TRANSFER FLAVOPROTEIN BETA SUBUNIT LYSINE METHYLTRANSFERASE"/>
    <property type="match status" value="1"/>
</dbReference>
<proteinExistence type="predicted"/>
<dbReference type="InterPro" id="IPR050078">
    <property type="entry name" value="Ribosomal_L11_MeTrfase_PrmA"/>
</dbReference>
<dbReference type="STRING" id="1123501.Wenmar_00116"/>
<dbReference type="Gene3D" id="3.40.50.150">
    <property type="entry name" value="Vaccinia Virus protein VP39"/>
    <property type="match status" value="1"/>
</dbReference>
<protein>
    <submittedName>
        <fullName evidence="3">Putative methyltransferase</fullName>
    </submittedName>
</protein>
<evidence type="ECO:0000256" key="1">
    <source>
        <dbReference type="ARBA" id="ARBA00022603"/>
    </source>
</evidence>
<keyword evidence="4" id="KW-1185">Reference proteome</keyword>
<sequence>MSFGPGDRAAFLQARLRAEPVPHRGDLRLLVAHDRSRLSDLDRLTGRAQPYPYWAHLWPGGLALAQHLGRVPEIVRGKRVLDLGAGTGLVAVAAARAGAAEVTASDLDPMAETAIWLNAGLNAVEVETVGDLLGGPAGEAEMILVGDLFYDARIGMRALAYLRRCQLAGAEVLIGDPGRAPLPREALTAVATYPVRDVGDDPRGPERTATVWRL</sequence>
<keyword evidence="2 3" id="KW-0808">Transferase</keyword>
<dbReference type="SUPFAM" id="SSF53335">
    <property type="entry name" value="S-adenosyl-L-methionine-dependent methyltransferases"/>
    <property type="match status" value="1"/>
</dbReference>
<evidence type="ECO:0000313" key="3">
    <source>
        <dbReference type="EMBL" id="KIQ71346.1"/>
    </source>
</evidence>
<keyword evidence="1 3" id="KW-0489">Methyltransferase</keyword>
<organism evidence="3 4">
    <name type="scientific">Wenxinia marina DSM 24838</name>
    <dbReference type="NCBI Taxonomy" id="1123501"/>
    <lineage>
        <taxon>Bacteria</taxon>
        <taxon>Pseudomonadati</taxon>
        <taxon>Pseudomonadota</taxon>
        <taxon>Alphaproteobacteria</taxon>
        <taxon>Rhodobacterales</taxon>
        <taxon>Roseobacteraceae</taxon>
        <taxon>Wenxinia</taxon>
    </lineage>
</organism>
<dbReference type="EMBL" id="AONG01000002">
    <property type="protein sequence ID" value="KIQ71346.1"/>
    <property type="molecule type" value="Genomic_DNA"/>
</dbReference>
<dbReference type="GO" id="GO:0016279">
    <property type="term" value="F:protein-lysine N-methyltransferase activity"/>
    <property type="evidence" value="ECO:0007669"/>
    <property type="project" value="TreeGrafter"/>
</dbReference>
<dbReference type="Proteomes" id="UP000035100">
    <property type="component" value="Unassembled WGS sequence"/>
</dbReference>
<dbReference type="InterPro" id="IPR029063">
    <property type="entry name" value="SAM-dependent_MTases_sf"/>
</dbReference>